<proteinExistence type="predicted"/>
<gene>
    <name evidence="1" type="ORF">HaLaN_26915</name>
</gene>
<dbReference type="AlphaFoldDB" id="A0A6A0A753"/>
<organism evidence="1 2">
    <name type="scientific">Haematococcus lacustris</name>
    <name type="common">Green alga</name>
    <name type="synonym">Haematococcus pluvialis</name>
    <dbReference type="NCBI Taxonomy" id="44745"/>
    <lineage>
        <taxon>Eukaryota</taxon>
        <taxon>Viridiplantae</taxon>
        <taxon>Chlorophyta</taxon>
        <taxon>core chlorophytes</taxon>
        <taxon>Chlorophyceae</taxon>
        <taxon>CS clade</taxon>
        <taxon>Chlamydomonadales</taxon>
        <taxon>Haematococcaceae</taxon>
        <taxon>Haematococcus</taxon>
    </lineage>
</organism>
<keyword evidence="2" id="KW-1185">Reference proteome</keyword>
<evidence type="ECO:0000313" key="2">
    <source>
        <dbReference type="Proteomes" id="UP000485058"/>
    </source>
</evidence>
<protein>
    <submittedName>
        <fullName evidence="1">Uncharacterized protein</fullName>
    </submittedName>
</protein>
<evidence type="ECO:0000313" key="1">
    <source>
        <dbReference type="EMBL" id="GFH28429.1"/>
    </source>
</evidence>
<accession>A0A6A0A753</accession>
<sequence>MEEYSHKVGVSEHAFVEVDKSAAAFSVIPPIKPPTPLTIRDNGFSGLISARMQTRIEASECGRAEPHAELVGHVAGYGLVLQIPPPQMEGGPCCPLCVLYKVYASWQHWLGGDPCGGAGSLLPLRAESTSHRPGHSPDG</sequence>
<reference evidence="1 2" key="1">
    <citation type="submission" date="2020-02" db="EMBL/GenBank/DDBJ databases">
        <title>Draft genome sequence of Haematococcus lacustris strain NIES-144.</title>
        <authorList>
            <person name="Morimoto D."/>
            <person name="Nakagawa S."/>
            <person name="Yoshida T."/>
            <person name="Sawayama S."/>
        </authorList>
    </citation>
    <scope>NUCLEOTIDE SEQUENCE [LARGE SCALE GENOMIC DNA]</scope>
    <source>
        <strain evidence="1 2">NIES-144</strain>
    </source>
</reference>
<dbReference type="EMBL" id="BLLF01003873">
    <property type="protein sequence ID" value="GFH28429.1"/>
    <property type="molecule type" value="Genomic_DNA"/>
</dbReference>
<dbReference type="Proteomes" id="UP000485058">
    <property type="component" value="Unassembled WGS sequence"/>
</dbReference>
<name>A0A6A0A753_HAELA</name>
<comment type="caution">
    <text evidence="1">The sequence shown here is derived from an EMBL/GenBank/DDBJ whole genome shotgun (WGS) entry which is preliminary data.</text>
</comment>